<evidence type="ECO:0000313" key="1">
    <source>
        <dbReference type="EMBL" id="KAJ8947900.1"/>
    </source>
</evidence>
<accession>A0AAV8YBM8</accession>
<organism evidence="1 2">
    <name type="scientific">Aromia moschata</name>
    <dbReference type="NCBI Taxonomy" id="1265417"/>
    <lineage>
        <taxon>Eukaryota</taxon>
        <taxon>Metazoa</taxon>
        <taxon>Ecdysozoa</taxon>
        <taxon>Arthropoda</taxon>
        <taxon>Hexapoda</taxon>
        <taxon>Insecta</taxon>
        <taxon>Pterygota</taxon>
        <taxon>Neoptera</taxon>
        <taxon>Endopterygota</taxon>
        <taxon>Coleoptera</taxon>
        <taxon>Polyphaga</taxon>
        <taxon>Cucujiformia</taxon>
        <taxon>Chrysomeloidea</taxon>
        <taxon>Cerambycidae</taxon>
        <taxon>Cerambycinae</taxon>
        <taxon>Callichromatini</taxon>
        <taxon>Aromia</taxon>
    </lineage>
</organism>
<dbReference type="EMBL" id="JAPWTK010000150">
    <property type="protein sequence ID" value="KAJ8947900.1"/>
    <property type="molecule type" value="Genomic_DNA"/>
</dbReference>
<name>A0AAV8YBM8_9CUCU</name>
<gene>
    <name evidence="1" type="ORF">NQ318_010046</name>
</gene>
<evidence type="ECO:0000313" key="2">
    <source>
        <dbReference type="Proteomes" id="UP001162162"/>
    </source>
</evidence>
<dbReference type="AlphaFoldDB" id="A0AAV8YBM8"/>
<sequence length="63" mass="7125">MHGFGDLRGVRVYCLELLENEGSNRSDSELVIAVIASQSSSTSSDGSEDMFIYTEKREYFRKL</sequence>
<proteinExistence type="predicted"/>
<dbReference type="Proteomes" id="UP001162162">
    <property type="component" value="Unassembled WGS sequence"/>
</dbReference>
<comment type="caution">
    <text evidence="1">The sequence shown here is derived from an EMBL/GenBank/DDBJ whole genome shotgun (WGS) entry which is preliminary data.</text>
</comment>
<reference evidence="1" key="1">
    <citation type="journal article" date="2023" name="Insect Mol. Biol.">
        <title>Genome sequencing provides insights into the evolution of gene families encoding plant cell wall-degrading enzymes in longhorned beetles.</title>
        <authorList>
            <person name="Shin N.R."/>
            <person name="Okamura Y."/>
            <person name="Kirsch R."/>
            <person name="Pauchet Y."/>
        </authorList>
    </citation>
    <scope>NUCLEOTIDE SEQUENCE</scope>
    <source>
        <strain evidence="1">AMC_N1</strain>
    </source>
</reference>
<protein>
    <submittedName>
        <fullName evidence="1">Uncharacterized protein</fullName>
    </submittedName>
</protein>
<keyword evidence="2" id="KW-1185">Reference proteome</keyword>